<dbReference type="PRINTS" id="PR00811">
    <property type="entry name" value="BCTERIALGSPD"/>
</dbReference>
<dbReference type="InterPro" id="IPR011514">
    <property type="entry name" value="Secretin_N_2"/>
</dbReference>
<keyword evidence="2" id="KW-0732">Signal</keyword>
<dbReference type="InterPro" id="IPR004846">
    <property type="entry name" value="T2SS/T3SS_dom"/>
</dbReference>
<dbReference type="Proteomes" id="UP000092884">
    <property type="component" value="Chromosome"/>
</dbReference>
<evidence type="ECO:0000313" key="7">
    <source>
        <dbReference type="Proteomes" id="UP000092884"/>
    </source>
</evidence>
<protein>
    <submittedName>
        <fullName evidence="6">Pilus (MSHA type) biogenesis protein MshL</fullName>
    </submittedName>
</protein>
<proteinExistence type="predicted"/>
<dbReference type="OrthoDB" id="9775455at2"/>
<evidence type="ECO:0000256" key="3">
    <source>
        <dbReference type="ARBA" id="ARBA00023136"/>
    </source>
</evidence>
<comment type="subcellular location">
    <subcellularLocation>
        <location evidence="1">Membrane</location>
    </subcellularLocation>
</comment>
<gene>
    <name evidence="6" type="ORF">BBW65_05470</name>
</gene>
<feature type="domain" description="Type II/III secretion system secretin-like" evidence="4">
    <location>
        <begin position="292"/>
        <end position="464"/>
    </location>
</feature>
<evidence type="ECO:0000259" key="5">
    <source>
        <dbReference type="Pfam" id="PF07655"/>
    </source>
</evidence>
<feature type="domain" description="Secretin N-terminal" evidence="5">
    <location>
        <begin position="102"/>
        <end position="176"/>
    </location>
</feature>
<dbReference type="GO" id="GO:0015627">
    <property type="term" value="C:type II protein secretion system complex"/>
    <property type="evidence" value="ECO:0007669"/>
    <property type="project" value="TreeGrafter"/>
</dbReference>
<evidence type="ECO:0000313" key="6">
    <source>
        <dbReference type="EMBL" id="ANV98280.1"/>
    </source>
</evidence>
<dbReference type="PANTHER" id="PTHR30332">
    <property type="entry name" value="PROBABLE GENERAL SECRETION PATHWAY PROTEIN D"/>
    <property type="match status" value="1"/>
</dbReference>
<keyword evidence="3" id="KW-0472">Membrane</keyword>
<evidence type="ECO:0000259" key="4">
    <source>
        <dbReference type="Pfam" id="PF00263"/>
    </source>
</evidence>
<dbReference type="GO" id="GO:0019867">
    <property type="term" value="C:outer membrane"/>
    <property type="evidence" value="ECO:0007669"/>
    <property type="project" value="InterPro"/>
</dbReference>
<dbReference type="Pfam" id="PF07655">
    <property type="entry name" value="Secretin_N_2"/>
    <property type="match status" value="1"/>
</dbReference>
<name>A0A1B1U6B1_9HELI</name>
<dbReference type="Pfam" id="PF00263">
    <property type="entry name" value="Secretin"/>
    <property type="match status" value="1"/>
</dbReference>
<reference evidence="7" key="1">
    <citation type="submission" date="2016-07" db="EMBL/GenBank/DDBJ databases">
        <authorList>
            <person name="Florea S."/>
            <person name="Webb J.S."/>
            <person name="Jaromczyk J."/>
            <person name="Schardl C.L."/>
        </authorList>
    </citation>
    <scope>NUCLEOTIDE SEQUENCE [LARGE SCALE GENOMIC DNA]</scope>
    <source>
        <strain evidence="7">MIT 01-6242</strain>
    </source>
</reference>
<dbReference type="PANTHER" id="PTHR30332:SF24">
    <property type="entry name" value="SECRETIN GSPD-RELATED"/>
    <property type="match status" value="1"/>
</dbReference>
<accession>A0A1B1U6B1</accession>
<evidence type="ECO:0000256" key="2">
    <source>
        <dbReference type="ARBA" id="ARBA00022729"/>
    </source>
</evidence>
<dbReference type="RefSeq" id="WP_066340802.1">
    <property type="nucleotide sequence ID" value="NZ_CP016503.1"/>
</dbReference>
<dbReference type="KEGG" id="het:BBW65_05470"/>
<dbReference type="EMBL" id="CP016503">
    <property type="protein sequence ID" value="ANV98280.1"/>
    <property type="molecule type" value="Genomic_DNA"/>
</dbReference>
<dbReference type="AlphaFoldDB" id="A0A1B1U6B1"/>
<organism evidence="6 7">
    <name type="scientific">Helicobacter enhydrae</name>
    <dbReference type="NCBI Taxonomy" id="222136"/>
    <lineage>
        <taxon>Bacteria</taxon>
        <taxon>Pseudomonadati</taxon>
        <taxon>Campylobacterota</taxon>
        <taxon>Epsilonproteobacteria</taxon>
        <taxon>Campylobacterales</taxon>
        <taxon>Helicobacteraceae</taxon>
        <taxon>Helicobacter</taxon>
    </lineage>
</organism>
<dbReference type="InterPro" id="IPR001775">
    <property type="entry name" value="GspD/PilQ"/>
</dbReference>
<sequence>MTKILWIYALCTLILLGQCKNFNLQTNGTLTSAEILEEVAHKCHLSLIYTDKLAEDFLTHNKPRLIFKNLNLDEVLKLLIQEFDLFFTLKNKVLKIGMLQSKTYDLNYVSTLRKSSSNTDIIFSQNLSNAQSTFGGEGTQPNYGKSGTKISSTDENDFWNTLDTELKAMLYRPEDRHSPKQDNTNIIINKNAGLITITATQAQHKRIQDYIQRINKKSHAQVLIDVHIYLIKHSKSKTSGINWDEFYNLGNIALTGATSQLPSLLQIQNSSVNFGINVFSQGVNLNRIVEFLEKYGETRSLSNPKILTLNNQPAIISVGSVLRYSQQLIYQSNTSNANIQNSTQNYPSIFAGVLLDITPSIQNDEIILKINPSITRTKNASIENESNALQSPPNLSTNQLSSIVKLQNGQKVVLGGLISNFKSNRQYKVPILGDIPLLNLLFRYKWDTDYTEEMVIIITPKIIQPHNQPFKQDPKIQEKLETLIKEARFES</sequence>
<dbReference type="InterPro" id="IPR050810">
    <property type="entry name" value="Bact_Secretion_Sys_Channel"/>
</dbReference>
<dbReference type="NCBIfam" id="TIGR02519">
    <property type="entry name" value="pilus_MshL"/>
    <property type="match status" value="1"/>
</dbReference>
<dbReference type="GO" id="GO:0009297">
    <property type="term" value="P:pilus assembly"/>
    <property type="evidence" value="ECO:0007669"/>
    <property type="project" value="InterPro"/>
</dbReference>
<evidence type="ECO:0000256" key="1">
    <source>
        <dbReference type="ARBA" id="ARBA00004370"/>
    </source>
</evidence>
<keyword evidence="7" id="KW-1185">Reference proteome</keyword>
<dbReference type="STRING" id="222136.BBW65_05470"/>
<dbReference type="GO" id="GO:0009306">
    <property type="term" value="P:protein secretion"/>
    <property type="evidence" value="ECO:0007669"/>
    <property type="project" value="InterPro"/>
</dbReference>
<dbReference type="InterPro" id="IPR013358">
    <property type="entry name" value="Pilus_biogenesis_MshL"/>
</dbReference>